<dbReference type="EMBL" id="CP012199">
    <property type="protein sequence ID" value="AMG73582.1"/>
    <property type="molecule type" value="Genomic_DNA"/>
</dbReference>
<evidence type="ECO:0000259" key="6">
    <source>
        <dbReference type="PROSITE" id="PS50977"/>
    </source>
</evidence>
<dbReference type="PANTHER" id="PTHR30055:SF181">
    <property type="entry name" value="BLR6905 PROTEIN"/>
    <property type="match status" value="1"/>
</dbReference>
<dbReference type="RefSeq" id="WP_067181586.1">
    <property type="nucleotide sequence ID" value="NZ_CP012199.1"/>
</dbReference>
<dbReference type="SUPFAM" id="SSF46689">
    <property type="entry name" value="Homeodomain-like"/>
    <property type="match status" value="1"/>
</dbReference>
<evidence type="ECO:0000256" key="4">
    <source>
        <dbReference type="PROSITE-ProRule" id="PRU00335"/>
    </source>
</evidence>
<feature type="DNA-binding region" description="H-T-H motif" evidence="4">
    <location>
        <begin position="42"/>
        <end position="61"/>
    </location>
</feature>
<dbReference type="PANTHER" id="PTHR30055">
    <property type="entry name" value="HTH-TYPE TRANSCRIPTIONAL REGULATOR RUTR"/>
    <property type="match status" value="1"/>
</dbReference>
<keyword evidence="1" id="KW-0805">Transcription regulation</keyword>
<dbReference type="SUPFAM" id="SSF48498">
    <property type="entry name" value="Tetracyclin repressor-like, C-terminal domain"/>
    <property type="match status" value="1"/>
</dbReference>
<evidence type="ECO:0000256" key="5">
    <source>
        <dbReference type="SAM" id="MobiDB-lite"/>
    </source>
</evidence>
<dbReference type="InterPro" id="IPR050109">
    <property type="entry name" value="HTH-type_TetR-like_transc_reg"/>
</dbReference>
<evidence type="ECO:0000256" key="3">
    <source>
        <dbReference type="ARBA" id="ARBA00023163"/>
    </source>
</evidence>
<feature type="domain" description="HTH tetR-type" evidence="6">
    <location>
        <begin position="19"/>
        <end position="79"/>
    </location>
</feature>
<reference evidence="7 8" key="1">
    <citation type="journal article" date="2016" name="BMC Genomics">
        <title>Genomic analysis of the nitrate-respiring Sphingopyxis granuli (formerly Sphingomonas macrogoltabida) strain TFA.</title>
        <authorList>
            <person name="Garcia-Romero I."/>
            <person name="Perez-Pulido A.J."/>
            <person name="Gonzalez-Flores Y.E."/>
            <person name="Reyes-Ramirez F."/>
            <person name="Santero E."/>
            <person name="Floriano B."/>
        </authorList>
    </citation>
    <scope>NUCLEOTIDE SEQUENCE [LARGE SCALE GENOMIC DNA]</scope>
    <source>
        <strain evidence="7 8">TFA</strain>
    </source>
</reference>
<organism evidence="7 8">
    <name type="scientific">Sphingopyxis granuli</name>
    <dbReference type="NCBI Taxonomy" id="267128"/>
    <lineage>
        <taxon>Bacteria</taxon>
        <taxon>Pseudomonadati</taxon>
        <taxon>Pseudomonadota</taxon>
        <taxon>Alphaproteobacteria</taxon>
        <taxon>Sphingomonadales</taxon>
        <taxon>Sphingomonadaceae</taxon>
        <taxon>Sphingopyxis</taxon>
    </lineage>
</organism>
<dbReference type="KEGG" id="sgi:SGRAN_1189"/>
<dbReference type="Pfam" id="PF00440">
    <property type="entry name" value="TetR_N"/>
    <property type="match status" value="1"/>
</dbReference>
<dbReference type="GO" id="GO:0003700">
    <property type="term" value="F:DNA-binding transcription factor activity"/>
    <property type="evidence" value="ECO:0007669"/>
    <property type="project" value="TreeGrafter"/>
</dbReference>
<dbReference type="AlphaFoldDB" id="A0AA86L334"/>
<evidence type="ECO:0000313" key="7">
    <source>
        <dbReference type="EMBL" id="AMG73582.1"/>
    </source>
</evidence>
<dbReference type="InterPro" id="IPR036271">
    <property type="entry name" value="Tet_transcr_reg_TetR-rel_C_sf"/>
</dbReference>
<protein>
    <submittedName>
        <fullName evidence="7">TetR family transcriptional regulator</fullName>
    </submittedName>
</protein>
<evidence type="ECO:0000256" key="2">
    <source>
        <dbReference type="ARBA" id="ARBA00023125"/>
    </source>
</evidence>
<keyword evidence="8" id="KW-1185">Reference proteome</keyword>
<dbReference type="InterPro" id="IPR001647">
    <property type="entry name" value="HTH_TetR"/>
</dbReference>
<feature type="region of interest" description="Disordered" evidence="5">
    <location>
        <begin position="1"/>
        <end position="21"/>
    </location>
</feature>
<dbReference type="Gene3D" id="1.10.357.10">
    <property type="entry name" value="Tetracycline Repressor, domain 2"/>
    <property type="match status" value="1"/>
</dbReference>
<keyword evidence="2 4" id="KW-0238">DNA-binding</keyword>
<keyword evidence="3" id="KW-0804">Transcription</keyword>
<evidence type="ECO:0000256" key="1">
    <source>
        <dbReference type="ARBA" id="ARBA00023015"/>
    </source>
</evidence>
<dbReference type="PROSITE" id="PS50977">
    <property type="entry name" value="HTH_TETR_2"/>
    <property type="match status" value="1"/>
</dbReference>
<dbReference type="Proteomes" id="UP000058599">
    <property type="component" value="Chromosome"/>
</dbReference>
<accession>A0AA86L334</accession>
<dbReference type="Pfam" id="PF14514">
    <property type="entry name" value="TetR_C_9"/>
    <property type="match status" value="1"/>
</dbReference>
<dbReference type="InterPro" id="IPR009057">
    <property type="entry name" value="Homeodomain-like_sf"/>
</dbReference>
<gene>
    <name evidence="7" type="ORF">SGRAN_1189</name>
</gene>
<evidence type="ECO:0000313" key="8">
    <source>
        <dbReference type="Proteomes" id="UP000058599"/>
    </source>
</evidence>
<dbReference type="GO" id="GO:0000976">
    <property type="term" value="F:transcription cis-regulatory region binding"/>
    <property type="evidence" value="ECO:0007669"/>
    <property type="project" value="TreeGrafter"/>
</dbReference>
<dbReference type="InterPro" id="IPR011075">
    <property type="entry name" value="TetR_C"/>
</dbReference>
<proteinExistence type="predicted"/>
<sequence length="219" mass="24665">MADLAMKKTTRATRAKGTQSSPEALLDALHSLMIERRGLDVAIADISERSGLNTGLVRYYFKSKNGMLVALLDRIVNLPIRNLRALIDAPITPWEKLKRHLSGLINTHYRYPYMNELVAYLINGTDEEIAKHVYTSSVEPLLIAQRAIIQQGVESGEFRDVDPTFSYFTLTGACDYMFTASYVHRLGLHASEVSDEMRQRYTEHVLNFVRAGLQTDVAG</sequence>
<name>A0AA86L334_9SPHN</name>